<gene>
    <name evidence="1" type="ORF">P5X88_20450</name>
</gene>
<name>A0AAW6T3Q2_9BACI</name>
<evidence type="ECO:0000313" key="1">
    <source>
        <dbReference type="EMBL" id="MDH5163309.1"/>
    </source>
</evidence>
<evidence type="ECO:0000313" key="2">
    <source>
        <dbReference type="Proteomes" id="UP001159179"/>
    </source>
</evidence>
<dbReference type="Proteomes" id="UP001159179">
    <property type="component" value="Unassembled WGS sequence"/>
</dbReference>
<sequence length="136" mass="15492">MQTLVNEKVKTSDEIILMNPKDMTMEDAVNFANKIAFIESGLKKMKDHLKLFVELNGPVEAGGVVWDKHPSNSWKFTSQSKKEFAEMIAIEGMNPWEYLSFSANDLKKLGWDDAVLSQYAESKTTHSFRSKKVESK</sequence>
<dbReference type="AlphaFoldDB" id="A0AAW6T3Q2"/>
<dbReference type="RefSeq" id="WP_180212597.1">
    <property type="nucleotide sequence ID" value="NZ_BOQX01000010.1"/>
</dbReference>
<dbReference type="EMBL" id="JAROYP010000014">
    <property type="protein sequence ID" value="MDH5163309.1"/>
    <property type="molecule type" value="Genomic_DNA"/>
</dbReference>
<proteinExistence type="predicted"/>
<reference evidence="1" key="1">
    <citation type="submission" date="2023-03" db="EMBL/GenBank/DDBJ databases">
        <title>Bacterial isolates from washroom surfaces on a university campus.</title>
        <authorList>
            <person name="Holman D.B."/>
            <person name="Gzyl K.E."/>
            <person name="Taheri A.E."/>
        </authorList>
    </citation>
    <scope>NUCLEOTIDE SEQUENCE</scope>
    <source>
        <strain evidence="1">RD03</strain>
    </source>
</reference>
<comment type="caution">
    <text evidence="1">The sequence shown here is derived from an EMBL/GenBank/DDBJ whole genome shotgun (WGS) entry which is preliminary data.</text>
</comment>
<organism evidence="1 2">
    <name type="scientific">Heyndrickxia oleronia</name>
    <dbReference type="NCBI Taxonomy" id="38875"/>
    <lineage>
        <taxon>Bacteria</taxon>
        <taxon>Bacillati</taxon>
        <taxon>Bacillota</taxon>
        <taxon>Bacilli</taxon>
        <taxon>Bacillales</taxon>
        <taxon>Bacillaceae</taxon>
        <taxon>Heyndrickxia</taxon>
    </lineage>
</organism>
<protein>
    <submittedName>
        <fullName evidence="1">Uncharacterized protein</fullName>
    </submittedName>
</protein>
<dbReference type="GeneID" id="79870189"/>
<accession>A0AAW6T3Q2</accession>